<dbReference type="AlphaFoldDB" id="A0A256G019"/>
<keyword evidence="1" id="KW-0472">Membrane</keyword>
<dbReference type="Proteomes" id="UP000216188">
    <property type="component" value="Unassembled WGS sequence"/>
</dbReference>
<accession>A0A256G019</accession>
<name>A0A256G019_9HYPH</name>
<evidence type="ECO:0000256" key="1">
    <source>
        <dbReference type="SAM" id="Phobius"/>
    </source>
</evidence>
<evidence type="ECO:0000313" key="4">
    <source>
        <dbReference type="Proteomes" id="UP000216188"/>
    </source>
</evidence>
<dbReference type="EMBL" id="PKQI01000001">
    <property type="protein sequence ID" value="NNV19172.1"/>
    <property type="molecule type" value="Genomic_DNA"/>
</dbReference>
<keyword evidence="4" id="KW-1185">Reference proteome</keyword>
<dbReference type="STRING" id="419475.A8A54_11995"/>
<evidence type="ECO:0000313" key="2">
    <source>
        <dbReference type="EMBL" id="NNV19172.1"/>
    </source>
</evidence>
<comment type="caution">
    <text evidence="3">The sequence shown here is derived from an EMBL/GenBank/DDBJ whole genome shotgun (WGS) entry which is preliminary data.</text>
</comment>
<protein>
    <submittedName>
        <fullName evidence="3">Uncharacterized protein</fullName>
    </submittedName>
</protein>
<organism evidence="3 4">
    <name type="scientific">Brucella pseudogrignonensis</name>
    <dbReference type="NCBI Taxonomy" id="419475"/>
    <lineage>
        <taxon>Bacteria</taxon>
        <taxon>Pseudomonadati</taxon>
        <taxon>Pseudomonadota</taxon>
        <taxon>Alphaproteobacteria</taxon>
        <taxon>Hyphomicrobiales</taxon>
        <taxon>Brucellaceae</taxon>
        <taxon>Brucella/Ochrobactrum group</taxon>
        <taxon>Brucella</taxon>
    </lineage>
</organism>
<sequence>MSVVEFKNSSRNEFADITELAFEYEEKLPQRILVPIWLTMVTGCLTFWIAALSFMISGV</sequence>
<proteinExistence type="predicted"/>
<dbReference type="Proteomes" id="UP000526233">
    <property type="component" value="Unassembled WGS sequence"/>
</dbReference>
<keyword evidence="1" id="KW-1133">Transmembrane helix</keyword>
<evidence type="ECO:0000313" key="5">
    <source>
        <dbReference type="Proteomes" id="UP000526233"/>
    </source>
</evidence>
<keyword evidence="1" id="KW-0812">Transmembrane</keyword>
<feature type="transmembrane region" description="Helical" evidence="1">
    <location>
        <begin position="32"/>
        <end position="56"/>
    </location>
</feature>
<gene>
    <name evidence="3" type="ORF">CEV34_5359</name>
    <name evidence="2" type="ORF">EHE22_01855</name>
</gene>
<reference evidence="3 4" key="1">
    <citation type="submission" date="2017-07" db="EMBL/GenBank/DDBJ databases">
        <title>Phylogenetic study on the rhizospheric bacterium Ochrobactrum sp. A44.</title>
        <authorList>
            <person name="Krzyzanowska D.M."/>
            <person name="Ossowicki A."/>
            <person name="Rajewska M."/>
            <person name="Maciag T."/>
            <person name="Kaczynski Z."/>
            <person name="Czerwicka M."/>
            <person name="Jafra S."/>
        </authorList>
    </citation>
    <scope>NUCLEOTIDE SEQUENCE [LARGE SCALE GENOMIC DNA]</scope>
    <source>
        <strain evidence="3 4">CCUG 30717</strain>
    </source>
</reference>
<dbReference type="RefSeq" id="WP_039860536.1">
    <property type="nucleotide sequence ID" value="NZ_CAXURC020000002.1"/>
</dbReference>
<evidence type="ECO:0000313" key="3">
    <source>
        <dbReference type="EMBL" id="OYR20437.1"/>
    </source>
</evidence>
<reference evidence="2 5" key="2">
    <citation type="submission" date="2018-11" db="EMBL/GenBank/DDBJ databases">
        <title>Genome sequencing and analysis.</title>
        <authorList>
            <person name="Huang Y.-T."/>
        </authorList>
    </citation>
    <scope>NUCLEOTIDE SEQUENCE [LARGE SCALE GENOMIC DNA]</scope>
    <source>
        <strain evidence="2 5">SHIN</strain>
    </source>
</reference>
<dbReference type="EMBL" id="NNRM01000053">
    <property type="protein sequence ID" value="OYR20437.1"/>
    <property type="molecule type" value="Genomic_DNA"/>
</dbReference>